<dbReference type="OrthoDB" id="10261951at2759"/>
<organism evidence="2 3">
    <name type="scientific">Fonsecaea monophora</name>
    <dbReference type="NCBI Taxonomy" id="254056"/>
    <lineage>
        <taxon>Eukaryota</taxon>
        <taxon>Fungi</taxon>
        <taxon>Dikarya</taxon>
        <taxon>Ascomycota</taxon>
        <taxon>Pezizomycotina</taxon>
        <taxon>Eurotiomycetes</taxon>
        <taxon>Chaetothyriomycetidae</taxon>
        <taxon>Chaetothyriales</taxon>
        <taxon>Herpotrichiellaceae</taxon>
        <taxon>Fonsecaea</taxon>
    </lineage>
</organism>
<dbReference type="Pfam" id="PF11905">
    <property type="entry name" value="DUF3425"/>
    <property type="match status" value="1"/>
</dbReference>
<feature type="region of interest" description="Disordered" evidence="1">
    <location>
        <begin position="362"/>
        <end position="445"/>
    </location>
</feature>
<dbReference type="AlphaFoldDB" id="A0A177ES88"/>
<evidence type="ECO:0000313" key="3">
    <source>
        <dbReference type="Proteomes" id="UP000077002"/>
    </source>
</evidence>
<dbReference type="GeneID" id="34606767"/>
<dbReference type="InterPro" id="IPR021833">
    <property type="entry name" value="DUF3425"/>
</dbReference>
<protein>
    <submittedName>
        <fullName evidence="2">Uncharacterized protein</fullName>
    </submittedName>
</protein>
<feature type="region of interest" description="Disordered" evidence="1">
    <location>
        <begin position="149"/>
        <end position="185"/>
    </location>
</feature>
<proteinExistence type="predicted"/>
<keyword evidence="3" id="KW-1185">Reference proteome</keyword>
<evidence type="ECO:0000256" key="1">
    <source>
        <dbReference type="SAM" id="MobiDB-lite"/>
    </source>
</evidence>
<accession>A0A177ES88</accession>
<evidence type="ECO:0000313" key="2">
    <source>
        <dbReference type="EMBL" id="OAG34180.1"/>
    </source>
</evidence>
<gene>
    <name evidence="2" type="ORF">AYO21_11679</name>
</gene>
<feature type="compositionally biased region" description="Basic and acidic residues" evidence="1">
    <location>
        <begin position="385"/>
        <end position="395"/>
    </location>
</feature>
<feature type="region of interest" description="Disordered" evidence="1">
    <location>
        <begin position="73"/>
        <end position="104"/>
    </location>
</feature>
<name>A0A177ES88_9EURO</name>
<feature type="compositionally biased region" description="Basic residues" evidence="1">
    <location>
        <begin position="362"/>
        <end position="373"/>
    </location>
</feature>
<dbReference type="EMBL" id="LVKK01000175">
    <property type="protein sequence ID" value="OAG34180.1"/>
    <property type="molecule type" value="Genomic_DNA"/>
</dbReference>
<feature type="compositionally biased region" description="Pro residues" evidence="1">
    <location>
        <begin position="406"/>
        <end position="415"/>
    </location>
</feature>
<sequence length="565" mass="64345">MPGQWVLDDSQSLYYLEHDDVPEKAPTEQLPRRVSRPGDTPFRRPSQEYHIPMRHQHVAPGWDSTITDAAKTRSSFKRPRLSSESDVLQHPFASRAGQDSPLADWDLDNLTTSNDVFSTPASTTTVTTTSATLPGVFGPTPLPALEISRRDRSRHRQRTSTANRLQHRHRTERTPTANHRDECDRSQKEAQQAIMRALARLDRATLFDHTFTHPLSSLSLAMGFNTSLPKSQFDTYIMALRQLLRGSSDRCFLSNELQRAITAEGVLWVVREAWPAAEGYWNLTATFRGFLHAELWRNFPCQRSYNQLPPAYRPTRAQLSVPHSPMIDWMPWPDVRDMAIMYQDQIDVDALFRMAIHNVVAHRKRRGRRKKPSLRTTPYPSSLCRKIDDHDDDSSKTPLLHTPSSPLDPPPPHLSPPSNQLRSEHQTQEATTTTTNDDDDDHDDDVHDKTSFRVWDLVCLEKAHGTNPLAEPGLEKKPVPRSPGLRALLRAYDLEYDEFDTQKLDDGFFEAYPCLYADTAASAWKVQRFPNMPVEDVGGPIPLSRDAVFRLKARIESMIGAEILI</sequence>
<dbReference type="RefSeq" id="XP_022506132.1">
    <property type="nucleotide sequence ID" value="XM_022661563.1"/>
</dbReference>
<dbReference type="Proteomes" id="UP000077002">
    <property type="component" value="Unassembled WGS sequence"/>
</dbReference>
<feature type="region of interest" description="Disordered" evidence="1">
    <location>
        <begin position="18"/>
        <end position="48"/>
    </location>
</feature>
<feature type="compositionally biased region" description="Low complexity" evidence="1">
    <location>
        <begin position="396"/>
        <end position="405"/>
    </location>
</feature>
<comment type="caution">
    <text evidence="2">The sequence shown here is derived from an EMBL/GenBank/DDBJ whole genome shotgun (WGS) entry which is preliminary data.</text>
</comment>
<reference evidence="2 3" key="1">
    <citation type="submission" date="2016-03" db="EMBL/GenBank/DDBJ databases">
        <title>Draft genome sequence of the Fonsecaea monophora CBS 269.37.</title>
        <authorList>
            <person name="Bombassaro A."/>
            <person name="Vinicius W.A."/>
            <person name="De Hoog S."/>
            <person name="Sun J."/>
            <person name="Souza E.M."/>
            <person name="Raittz R.T."/>
            <person name="Costa F."/>
            <person name="Leao A.C."/>
            <person name="Tadra-Sfeir M.Z."/>
            <person name="Baura V."/>
            <person name="Balsanelli E."/>
            <person name="Pedrosa F.O."/>
            <person name="Moreno L.F."/>
            <person name="Steffens M.B."/>
            <person name="Xi L."/>
            <person name="Bocca A.L."/>
            <person name="Felipe M.S."/>
            <person name="Teixeira M."/>
            <person name="Telles Filho F.Q."/>
            <person name="Azevedo C.M."/>
            <person name="Gomes R."/>
            <person name="Vicente V.A."/>
        </authorList>
    </citation>
    <scope>NUCLEOTIDE SEQUENCE [LARGE SCALE GENOMIC DNA]</scope>
    <source>
        <strain evidence="2 3">CBS 269.37</strain>
    </source>
</reference>